<reference evidence="13 14" key="1">
    <citation type="submission" date="2024-05" db="EMBL/GenBank/DDBJ databases">
        <authorList>
            <person name="Wallberg A."/>
        </authorList>
    </citation>
    <scope>NUCLEOTIDE SEQUENCE [LARGE SCALE GENOMIC DNA]</scope>
</reference>
<accession>A0AAV2QG38</accession>
<dbReference type="FunFam" id="3.30.160.60:FF:000110">
    <property type="entry name" value="Zinc finger protein-like"/>
    <property type="match status" value="1"/>
</dbReference>
<dbReference type="SMART" id="SM00355">
    <property type="entry name" value="ZnF_C2H2"/>
    <property type="match status" value="12"/>
</dbReference>
<evidence type="ECO:0000256" key="4">
    <source>
        <dbReference type="ARBA" id="ARBA00022737"/>
    </source>
</evidence>
<feature type="domain" description="C2H2-type" evidence="12">
    <location>
        <begin position="167"/>
        <end position="194"/>
    </location>
</feature>
<comment type="caution">
    <text evidence="13">The sequence shown here is derived from an EMBL/GenBank/DDBJ whole genome shotgun (WGS) entry which is preliminary data.</text>
</comment>
<dbReference type="InterPro" id="IPR022755">
    <property type="entry name" value="Znf_C2H2_jaz"/>
</dbReference>
<dbReference type="FunFam" id="3.30.160.60:FF:000145">
    <property type="entry name" value="Zinc finger protein 574"/>
    <property type="match status" value="1"/>
</dbReference>
<dbReference type="InterPro" id="IPR036236">
    <property type="entry name" value="Znf_C2H2_sf"/>
</dbReference>
<dbReference type="PROSITE" id="PS50157">
    <property type="entry name" value="ZINC_FINGER_C2H2_2"/>
    <property type="match status" value="11"/>
</dbReference>
<name>A0AAV2QG38_MEGNR</name>
<dbReference type="Pfam" id="PF12171">
    <property type="entry name" value="zf-C2H2_jaz"/>
    <property type="match status" value="1"/>
</dbReference>
<dbReference type="PANTHER" id="PTHR24384">
    <property type="entry name" value="FINGER PUTATIVE TRANSCRIPTION FACTOR FAMILY-RELATED"/>
    <property type="match status" value="1"/>
</dbReference>
<evidence type="ECO:0000313" key="14">
    <source>
        <dbReference type="Proteomes" id="UP001497623"/>
    </source>
</evidence>
<dbReference type="Proteomes" id="UP001497623">
    <property type="component" value="Unassembled WGS sequence"/>
</dbReference>
<evidence type="ECO:0000256" key="10">
    <source>
        <dbReference type="ARBA" id="ARBA00023242"/>
    </source>
</evidence>
<dbReference type="GO" id="GO:0000978">
    <property type="term" value="F:RNA polymerase II cis-regulatory region sequence-specific DNA binding"/>
    <property type="evidence" value="ECO:0007669"/>
    <property type="project" value="TreeGrafter"/>
</dbReference>
<evidence type="ECO:0000313" key="13">
    <source>
        <dbReference type="EMBL" id="CAL4080220.1"/>
    </source>
</evidence>
<feature type="domain" description="C2H2-type" evidence="12">
    <location>
        <begin position="467"/>
        <end position="494"/>
    </location>
</feature>
<feature type="domain" description="C2H2-type" evidence="12">
    <location>
        <begin position="139"/>
        <end position="166"/>
    </location>
</feature>
<dbReference type="AlphaFoldDB" id="A0AAV2QG38"/>
<feature type="domain" description="C2H2-type" evidence="12">
    <location>
        <begin position="221"/>
        <end position="248"/>
    </location>
</feature>
<evidence type="ECO:0000256" key="9">
    <source>
        <dbReference type="ARBA" id="ARBA00023163"/>
    </source>
</evidence>
<organism evidence="13 14">
    <name type="scientific">Meganyctiphanes norvegica</name>
    <name type="common">Northern krill</name>
    <name type="synonym">Thysanopoda norvegica</name>
    <dbReference type="NCBI Taxonomy" id="48144"/>
    <lineage>
        <taxon>Eukaryota</taxon>
        <taxon>Metazoa</taxon>
        <taxon>Ecdysozoa</taxon>
        <taxon>Arthropoda</taxon>
        <taxon>Crustacea</taxon>
        <taxon>Multicrustacea</taxon>
        <taxon>Malacostraca</taxon>
        <taxon>Eumalacostraca</taxon>
        <taxon>Eucarida</taxon>
        <taxon>Euphausiacea</taxon>
        <taxon>Euphausiidae</taxon>
        <taxon>Meganyctiphanes</taxon>
    </lineage>
</organism>
<evidence type="ECO:0000256" key="7">
    <source>
        <dbReference type="ARBA" id="ARBA00023015"/>
    </source>
</evidence>
<evidence type="ECO:0000256" key="1">
    <source>
        <dbReference type="ARBA" id="ARBA00004123"/>
    </source>
</evidence>
<dbReference type="InterPro" id="IPR050752">
    <property type="entry name" value="C2H2-ZF_domain"/>
</dbReference>
<gene>
    <name evidence="13" type="ORF">MNOR_LOCUS11215</name>
</gene>
<sequence>MLAIRPSGICRLKARKTCLYLGSVKISFTQLPLEAAPFKKSCCMLTHDVEFQKSSNVTSQYVINVSQPQSRPHIYGDVIEEESLKVFHEDIGDISQRRKLLPDNSKIPKGEEIYQTSHKNRSSDGIERTGTSTTLTGNKKCPYCPKSFMRQSRLVRHLNYHLGKKSFICNICKKSFVEKSGLDAHMVTHNPVNAACKHCDKVFKTERTLKRHLQTHKNKIFVCDLCNKVFRHVESLRVHKLTHNEGGSGNICVICNRDCKTPYYLQVHLKTKHESAKFECKDCQKSFKWKQSFTKHRQLCHYDPENDISTDFVTKNMTSKSTFECEICSQPHDCMSDLLKHHVSHRKEEKHACDICGKNFKHAYTRDKHIKMVHDDSNEHECPQCRAKFKAKEYLEQHIAHVHTTKDRVKCGQCGNDFKTEANLKSHIKMVHGHKKSKYVCQNCKKSFISPKDLSRHQKIHTQVRDFQCPVCNRGFSRKDNMTAHLRTHTEPAAGSSKNVCEPITLTLPGNDVTVSSSQSLPVKLSQSYIESSTATSKQQNCSYLSSITSVSTMPHQVITTVSTGMQLGKDIPTSTATCILTVPNASLSSSPIIHTVPASTSITASFISSSNATSSMVSPSSEKHSSSESSLITLASSSLPSLTSPTVLPVSHLRKDSDYSMDVEVIPNLHLPQAVGHSVLQQDHVVVGDGILPLITPSQANFSEPQVVYTILEDGSSKLETLSIHPLNPGNTTGELHLVATNHEPMDS</sequence>
<dbReference type="GO" id="GO:0005634">
    <property type="term" value="C:nucleus"/>
    <property type="evidence" value="ECO:0007669"/>
    <property type="project" value="UniProtKB-SubCell"/>
</dbReference>
<comment type="subcellular location">
    <subcellularLocation>
        <location evidence="1">Nucleus</location>
    </subcellularLocation>
</comment>
<comment type="similarity">
    <text evidence="2">Belongs to the krueppel C2H2-type zinc-finger protein family.</text>
</comment>
<dbReference type="EMBL" id="CAXKWB010005856">
    <property type="protein sequence ID" value="CAL4080220.1"/>
    <property type="molecule type" value="Genomic_DNA"/>
</dbReference>
<dbReference type="Gene3D" id="3.30.160.60">
    <property type="entry name" value="Classic Zinc Finger"/>
    <property type="match status" value="8"/>
</dbReference>
<dbReference type="PANTHER" id="PTHR24384:SF189">
    <property type="entry name" value="C2H2-TYPE DOMAIN-CONTAINING PROTEIN-RELATED"/>
    <property type="match status" value="1"/>
</dbReference>
<keyword evidence="14" id="KW-1185">Reference proteome</keyword>
<evidence type="ECO:0000256" key="3">
    <source>
        <dbReference type="ARBA" id="ARBA00022723"/>
    </source>
</evidence>
<keyword evidence="10" id="KW-0539">Nucleus</keyword>
<evidence type="ECO:0000256" key="6">
    <source>
        <dbReference type="ARBA" id="ARBA00022833"/>
    </source>
</evidence>
<keyword evidence="9" id="KW-0804">Transcription</keyword>
<evidence type="ECO:0000256" key="2">
    <source>
        <dbReference type="ARBA" id="ARBA00006991"/>
    </source>
</evidence>
<dbReference type="PROSITE" id="PS00028">
    <property type="entry name" value="ZINC_FINGER_C2H2_1"/>
    <property type="match status" value="10"/>
</dbReference>
<dbReference type="GO" id="GO:0008270">
    <property type="term" value="F:zinc ion binding"/>
    <property type="evidence" value="ECO:0007669"/>
    <property type="project" value="UniProtKB-KW"/>
</dbReference>
<dbReference type="FunFam" id="3.30.160.60:FF:000340">
    <property type="entry name" value="zinc finger protein 473 isoform X1"/>
    <property type="match status" value="1"/>
</dbReference>
<keyword evidence="8" id="KW-0238">DNA-binding</keyword>
<protein>
    <recommendedName>
        <fullName evidence="12">C2H2-type domain-containing protein</fullName>
    </recommendedName>
</protein>
<feature type="domain" description="C2H2-type" evidence="12">
    <location>
        <begin position="380"/>
        <end position="408"/>
    </location>
</feature>
<dbReference type="GO" id="GO:0000981">
    <property type="term" value="F:DNA-binding transcription factor activity, RNA polymerase II-specific"/>
    <property type="evidence" value="ECO:0007669"/>
    <property type="project" value="TreeGrafter"/>
</dbReference>
<dbReference type="Pfam" id="PF00096">
    <property type="entry name" value="zf-C2H2"/>
    <property type="match status" value="6"/>
</dbReference>
<keyword evidence="3" id="KW-0479">Metal-binding</keyword>
<feature type="domain" description="C2H2-type" evidence="12">
    <location>
        <begin position="351"/>
        <end position="379"/>
    </location>
</feature>
<proteinExistence type="inferred from homology"/>
<keyword evidence="5 11" id="KW-0863">Zinc-finger</keyword>
<dbReference type="InterPro" id="IPR013087">
    <property type="entry name" value="Znf_C2H2_type"/>
</dbReference>
<evidence type="ECO:0000256" key="5">
    <source>
        <dbReference type="ARBA" id="ARBA00022771"/>
    </source>
</evidence>
<evidence type="ECO:0000256" key="11">
    <source>
        <dbReference type="PROSITE-ProRule" id="PRU00042"/>
    </source>
</evidence>
<keyword evidence="4" id="KW-0677">Repeat</keyword>
<evidence type="ECO:0000256" key="8">
    <source>
        <dbReference type="ARBA" id="ARBA00023125"/>
    </source>
</evidence>
<dbReference type="SUPFAM" id="SSF57667">
    <property type="entry name" value="beta-beta-alpha zinc fingers"/>
    <property type="match status" value="6"/>
</dbReference>
<feature type="non-terminal residue" evidence="13">
    <location>
        <position position="749"/>
    </location>
</feature>
<keyword evidence="7" id="KW-0805">Transcription regulation</keyword>
<feature type="domain" description="C2H2-type" evidence="12">
    <location>
        <begin position="409"/>
        <end position="437"/>
    </location>
</feature>
<feature type="domain" description="C2H2-type" evidence="12">
    <location>
        <begin position="194"/>
        <end position="219"/>
    </location>
</feature>
<keyword evidence="6" id="KW-0862">Zinc</keyword>
<feature type="domain" description="C2H2-type" evidence="12">
    <location>
        <begin position="439"/>
        <end position="466"/>
    </location>
</feature>
<evidence type="ECO:0000259" key="12">
    <source>
        <dbReference type="PROSITE" id="PS50157"/>
    </source>
</evidence>
<feature type="domain" description="C2H2-type" evidence="12">
    <location>
        <begin position="323"/>
        <end position="350"/>
    </location>
</feature>
<feature type="domain" description="C2H2-type" evidence="12">
    <location>
        <begin position="278"/>
        <end position="306"/>
    </location>
</feature>